<feature type="region of interest" description="Disordered" evidence="1">
    <location>
        <begin position="83"/>
        <end position="103"/>
    </location>
</feature>
<dbReference type="EMBL" id="OU963863">
    <property type="protein sequence ID" value="CAH0385485.1"/>
    <property type="molecule type" value="Genomic_DNA"/>
</dbReference>
<keyword evidence="2" id="KW-0732">Signal</keyword>
<evidence type="ECO:0000256" key="2">
    <source>
        <dbReference type="SAM" id="SignalP"/>
    </source>
</evidence>
<evidence type="ECO:0000313" key="4">
    <source>
        <dbReference type="EMBL" id="CAH0385485.1"/>
    </source>
</evidence>
<dbReference type="AlphaFoldDB" id="A0A9P0A8C8"/>
<name>A0A9P0A8C8_BEMTA</name>
<evidence type="ECO:0000256" key="1">
    <source>
        <dbReference type="SAM" id="MobiDB-lite"/>
    </source>
</evidence>
<dbReference type="InterPro" id="IPR000463">
    <property type="entry name" value="Fatty_acid-bd"/>
</dbReference>
<gene>
    <name evidence="4" type="ORF">BEMITA_LOCUS4708</name>
</gene>
<evidence type="ECO:0000313" key="5">
    <source>
        <dbReference type="Proteomes" id="UP001152759"/>
    </source>
</evidence>
<dbReference type="Proteomes" id="UP001152759">
    <property type="component" value="Chromosome 2"/>
</dbReference>
<sequence>MYPTESAASGAGDSRLRPSPLLRVAVTLLVLQCAVDYCLAASVPTSAKQDTNMVDQYLNKKYKLDSSENFEEIMKALGNGVPSAWNKERDSRTRHPPPRGAAPPRVARIAKLMGNPRIPSPERGSDRSMPRTLPPLQLVSLFRSVCCSAIQLPTDPAHVEIMEPTAGKNREKPRFKRNRC</sequence>
<protein>
    <recommendedName>
        <fullName evidence="3">Cytosolic fatty-acid binding proteins domain-containing protein</fullName>
    </recommendedName>
</protein>
<accession>A0A9P0A8C8</accession>
<keyword evidence="5" id="KW-1185">Reference proteome</keyword>
<feature type="domain" description="Cytosolic fatty-acid binding proteins" evidence="3">
    <location>
        <begin position="60"/>
        <end position="77"/>
    </location>
</feature>
<reference evidence="4" key="1">
    <citation type="submission" date="2021-12" db="EMBL/GenBank/DDBJ databases">
        <authorList>
            <person name="King R."/>
        </authorList>
    </citation>
    <scope>NUCLEOTIDE SEQUENCE</scope>
</reference>
<feature type="signal peptide" evidence="2">
    <location>
        <begin position="1"/>
        <end position="40"/>
    </location>
</feature>
<feature type="chain" id="PRO_5040118103" description="Cytosolic fatty-acid binding proteins domain-containing protein" evidence="2">
    <location>
        <begin position="41"/>
        <end position="180"/>
    </location>
</feature>
<evidence type="ECO:0000259" key="3">
    <source>
        <dbReference type="PROSITE" id="PS00214"/>
    </source>
</evidence>
<dbReference type="PROSITE" id="PS00214">
    <property type="entry name" value="FABP"/>
    <property type="match status" value="1"/>
</dbReference>
<organism evidence="4 5">
    <name type="scientific">Bemisia tabaci</name>
    <name type="common">Sweetpotato whitefly</name>
    <name type="synonym">Aleurodes tabaci</name>
    <dbReference type="NCBI Taxonomy" id="7038"/>
    <lineage>
        <taxon>Eukaryota</taxon>
        <taxon>Metazoa</taxon>
        <taxon>Ecdysozoa</taxon>
        <taxon>Arthropoda</taxon>
        <taxon>Hexapoda</taxon>
        <taxon>Insecta</taxon>
        <taxon>Pterygota</taxon>
        <taxon>Neoptera</taxon>
        <taxon>Paraneoptera</taxon>
        <taxon>Hemiptera</taxon>
        <taxon>Sternorrhyncha</taxon>
        <taxon>Aleyrodoidea</taxon>
        <taxon>Aleyrodidae</taxon>
        <taxon>Aleyrodinae</taxon>
        <taxon>Bemisia</taxon>
    </lineage>
</organism>
<dbReference type="GO" id="GO:0008289">
    <property type="term" value="F:lipid binding"/>
    <property type="evidence" value="ECO:0007669"/>
    <property type="project" value="InterPro"/>
</dbReference>
<proteinExistence type="predicted"/>